<sequence>MTRAQPELTVIIVSYNTKQLTLACLETLYRNTHRTDFDVVVIDNASPDGSAEAIAQAFPQVTLIASDENLGFAAANNLIAQQAASEWLLLLNPDTEVHENAVDNLLAFAKAHPEAGITGGRTVFPDGSLNALSCLNRITPWSAFCMATGMTTIFRNSSFFNPENMGSWKRDSVRQVDIVVGCFLMIRRELWQELGGFDLKFFMYGEEADLCLRAAKLGYQPMVTPDAQIMHLVGASSNKAARKIAMVAKGRTTLIRDHWPKWQVPAGVALMWLWGALRITGARVLSLRGGDKGRATREKWESIWQARREWLSGY</sequence>
<gene>
    <name evidence="2" type="ORF">CLV74_10611</name>
</gene>
<reference evidence="2 3" key="1">
    <citation type="submission" date="2018-03" db="EMBL/GenBank/DDBJ databases">
        <title>Genomic Encyclopedia of Archaeal and Bacterial Type Strains, Phase II (KMG-II): from individual species to whole genera.</title>
        <authorList>
            <person name="Goeker M."/>
        </authorList>
    </citation>
    <scope>NUCLEOTIDE SEQUENCE [LARGE SCALE GENOMIC DNA]</scope>
    <source>
        <strain evidence="2 3">DSM 100212</strain>
    </source>
</reference>
<proteinExistence type="predicted"/>
<keyword evidence="3" id="KW-1185">Reference proteome</keyword>
<dbReference type="OrthoDB" id="9771846at2"/>
<dbReference type="SUPFAM" id="SSF53448">
    <property type="entry name" value="Nucleotide-diphospho-sugar transferases"/>
    <property type="match status" value="1"/>
</dbReference>
<evidence type="ECO:0000259" key="1">
    <source>
        <dbReference type="Pfam" id="PF00535"/>
    </source>
</evidence>
<comment type="caution">
    <text evidence="2">The sequence shown here is derived from an EMBL/GenBank/DDBJ whole genome shotgun (WGS) entry which is preliminary data.</text>
</comment>
<dbReference type="Proteomes" id="UP000238392">
    <property type="component" value="Unassembled WGS sequence"/>
</dbReference>
<evidence type="ECO:0000313" key="2">
    <source>
        <dbReference type="EMBL" id="PRY89309.1"/>
    </source>
</evidence>
<dbReference type="AlphaFoldDB" id="A0A2T0WRI3"/>
<protein>
    <recommendedName>
        <fullName evidence="1">Glycosyltransferase 2-like domain-containing protein</fullName>
    </recommendedName>
</protein>
<dbReference type="PANTHER" id="PTHR43179:SF7">
    <property type="entry name" value="RHAMNOSYLTRANSFERASE WBBL"/>
    <property type="match status" value="1"/>
</dbReference>
<dbReference type="Pfam" id="PF00535">
    <property type="entry name" value="Glycos_transf_2"/>
    <property type="match status" value="1"/>
</dbReference>
<organism evidence="2 3">
    <name type="scientific">Donghicola tyrosinivorans</name>
    <dbReference type="NCBI Taxonomy" id="1652492"/>
    <lineage>
        <taxon>Bacteria</taxon>
        <taxon>Pseudomonadati</taxon>
        <taxon>Pseudomonadota</taxon>
        <taxon>Alphaproteobacteria</taxon>
        <taxon>Rhodobacterales</taxon>
        <taxon>Roseobacteraceae</taxon>
        <taxon>Donghicola</taxon>
    </lineage>
</organism>
<accession>A0A2T0WRI3</accession>
<dbReference type="CDD" id="cd04186">
    <property type="entry name" value="GT_2_like_c"/>
    <property type="match status" value="1"/>
</dbReference>
<dbReference type="Gene3D" id="3.90.550.10">
    <property type="entry name" value="Spore Coat Polysaccharide Biosynthesis Protein SpsA, Chain A"/>
    <property type="match status" value="1"/>
</dbReference>
<name>A0A2T0WRI3_9RHOB</name>
<dbReference type="EMBL" id="PVTQ01000006">
    <property type="protein sequence ID" value="PRY89309.1"/>
    <property type="molecule type" value="Genomic_DNA"/>
</dbReference>
<evidence type="ECO:0000313" key="3">
    <source>
        <dbReference type="Proteomes" id="UP000238392"/>
    </source>
</evidence>
<dbReference type="PANTHER" id="PTHR43179">
    <property type="entry name" value="RHAMNOSYLTRANSFERASE WBBL"/>
    <property type="match status" value="1"/>
</dbReference>
<dbReference type="InterPro" id="IPR029044">
    <property type="entry name" value="Nucleotide-diphossugar_trans"/>
</dbReference>
<dbReference type="InterPro" id="IPR001173">
    <property type="entry name" value="Glyco_trans_2-like"/>
</dbReference>
<dbReference type="RefSeq" id="WP_106264287.1">
    <property type="nucleotide sequence ID" value="NZ_PVTQ01000006.1"/>
</dbReference>
<feature type="domain" description="Glycosyltransferase 2-like" evidence="1">
    <location>
        <begin position="9"/>
        <end position="155"/>
    </location>
</feature>